<dbReference type="InterPro" id="IPR001338">
    <property type="entry name" value="Class_I_Hydrophobin"/>
</dbReference>
<dbReference type="Pfam" id="PF01185">
    <property type="entry name" value="Hydrophobin"/>
    <property type="match status" value="1"/>
</dbReference>
<sequence>MSHYITARRVLDSPVKKNTRITHFVFSNTLNELPKPPTLSLHSFNMFSKVALFTAATMAVFVAAAPAPQGGISNSCNTGPVQCCNSLYESESEQGNILKTLVGIATGPIGAFVGAQCSPISAIGLGSGASCNSQPVCCSNNKFNGLVAVGCSPVNLNL</sequence>
<keyword evidence="4 7" id="KW-0964">Secreted</keyword>
<dbReference type="GO" id="GO:0009277">
    <property type="term" value="C:fungal-type cell wall"/>
    <property type="evidence" value="ECO:0007669"/>
    <property type="project" value="InterPro"/>
</dbReference>
<evidence type="ECO:0000256" key="5">
    <source>
        <dbReference type="ARBA" id="ARBA00022729"/>
    </source>
</evidence>
<accession>A0A8S0VRF0</accession>
<evidence type="ECO:0000256" key="3">
    <source>
        <dbReference type="ARBA" id="ARBA00022512"/>
    </source>
</evidence>
<dbReference type="OrthoDB" id="4225815at2759"/>
<evidence type="ECO:0000313" key="9">
    <source>
        <dbReference type="Proteomes" id="UP000467700"/>
    </source>
</evidence>
<evidence type="ECO:0000256" key="1">
    <source>
        <dbReference type="ARBA" id="ARBA00004191"/>
    </source>
</evidence>
<dbReference type="Proteomes" id="UP000467700">
    <property type="component" value="Unassembled WGS sequence"/>
</dbReference>
<proteinExistence type="inferred from homology"/>
<dbReference type="PROSITE" id="PS00956">
    <property type="entry name" value="HYDROPHOBIN"/>
    <property type="match status" value="1"/>
</dbReference>
<evidence type="ECO:0000256" key="6">
    <source>
        <dbReference type="ARBA" id="ARBA00023157"/>
    </source>
</evidence>
<dbReference type="InterPro" id="IPR019778">
    <property type="entry name" value="Class_I_Hydrophobin_CS"/>
</dbReference>
<dbReference type="CDD" id="cd23507">
    <property type="entry name" value="hydrophobin_I"/>
    <property type="match status" value="1"/>
</dbReference>
<keyword evidence="3 7" id="KW-0134">Cell wall</keyword>
<comment type="similarity">
    <text evidence="2 7">Belongs to the fungal hydrophobin family.</text>
</comment>
<dbReference type="GO" id="GO:0005199">
    <property type="term" value="F:structural constituent of cell wall"/>
    <property type="evidence" value="ECO:0007669"/>
    <property type="project" value="InterPro"/>
</dbReference>
<name>A0A8S0VRF0_CYCAE</name>
<dbReference type="SMART" id="SM00075">
    <property type="entry name" value="HYDRO"/>
    <property type="match status" value="1"/>
</dbReference>
<protein>
    <recommendedName>
        <fullName evidence="7">Hydrophobin</fullName>
    </recommendedName>
</protein>
<keyword evidence="6 7" id="KW-1015">Disulfide bond</keyword>
<keyword evidence="9" id="KW-1185">Reference proteome</keyword>
<gene>
    <name evidence="8" type="ORF">AAE3_LOCUS5282</name>
</gene>
<evidence type="ECO:0000256" key="2">
    <source>
        <dbReference type="ARBA" id="ARBA00010446"/>
    </source>
</evidence>
<evidence type="ECO:0000256" key="7">
    <source>
        <dbReference type="RuleBase" id="RU365009"/>
    </source>
</evidence>
<reference evidence="8 9" key="1">
    <citation type="submission" date="2020-01" db="EMBL/GenBank/DDBJ databases">
        <authorList>
            <person name="Gupta K D."/>
        </authorList>
    </citation>
    <scope>NUCLEOTIDE SEQUENCE [LARGE SCALE GENOMIC DNA]</scope>
</reference>
<keyword evidence="5 7" id="KW-0732">Signal</keyword>
<dbReference type="AlphaFoldDB" id="A0A8S0VRF0"/>
<dbReference type="EMBL" id="CACVBS010000038">
    <property type="protein sequence ID" value="CAA7263245.1"/>
    <property type="molecule type" value="Genomic_DNA"/>
</dbReference>
<comment type="caution">
    <text evidence="8">The sequence shown here is derived from an EMBL/GenBank/DDBJ whole genome shotgun (WGS) entry which is preliminary data.</text>
</comment>
<comment type="subcellular location">
    <subcellularLocation>
        <location evidence="1 7">Secreted</location>
        <location evidence="1 7">Cell wall</location>
    </subcellularLocation>
</comment>
<evidence type="ECO:0000313" key="8">
    <source>
        <dbReference type="EMBL" id="CAA7263245.1"/>
    </source>
</evidence>
<organism evidence="8 9">
    <name type="scientific">Cyclocybe aegerita</name>
    <name type="common">Black poplar mushroom</name>
    <name type="synonym">Agrocybe aegerita</name>
    <dbReference type="NCBI Taxonomy" id="1973307"/>
    <lineage>
        <taxon>Eukaryota</taxon>
        <taxon>Fungi</taxon>
        <taxon>Dikarya</taxon>
        <taxon>Basidiomycota</taxon>
        <taxon>Agaricomycotina</taxon>
        <taxon>Agaricomycetes</taxon>
        <taxon>Agaricomycetidae</taxon>
        <taxon>Agaricales</taxon>
        <taxon>Agaricineae</taxon>
        <taxon>Bolbitiaceae</taxon>
        <taxon>Cyclocybe</taxon>
    </lineage>
</organism>
<evidence type="ECO:0000256" key="4">
    <source>
        <dbReference type="ARBA" id="ARBA00022525"/>
    </source>
</evidence>